<dbReference type="InterPro" id="IPR058647">
    <property type="entry name" value="BSH_CzcB-like"/>
</dbReference>
<dbReference type="InterPro" id="IPR006143">
    <property type="entry name" value="RND_pump_MFP"/>
</dbReference>
<dbReference type="NCBIfam" id="TIGR01730">
    <property type="entry name" value="RND_mfp"/>
    <property type="match status" value="1"/>
</dbReference>
<sequence length="254" mass="28678">MYKVIKFLTISAMMLSIANAQNIYATFTIEAQKSANLAFTSTGIVQSVDVEVAERVHKGQKLSQLDNSDLASAVNIAKADLENTKIKLKFAKRAYDRERKVKKLISEQQHDQVIQAYESAMSMIDIKEATLAYKQSLLEKSILYAPFDGVIYDKQIEVGDAVSGAMIRTVLKIHSIDDVKLIVEFDQKYWKQVKLGQKFLYRVDGDKTKYEGKITKIYPYADSNNRKIKAEVSTKGFMVGLFGDGYIITDSSER</sequence>
<organism evidence="2">
    <name type="scientific">hydrothermal vent metagenome</name>
    <dbReference type="NCBI Taxonomy" id="652676"/>
    <lineage>
        <taxon>unclassified sequences</taxon>
        <taxon>metagenomes</taxon>
        <taxon>ecological metagenomes</taxon>
    </lineage>
</organism>
<dbReference type="Gene3D" id="1.10.287.470">
    <property type="entry name" value="Helix hairpin bin"/>
    <property type="match status" value="1"/>
</dbReference>
<dbReference type="GO" id="GO:1990281">
    <property type="term" value="C:efflux pump complex"/>
    <property type="evidence" value="ECO:0007669"/>
    <property type="project" value="TreeGrafter"/>
</dbReference>
<dbReference type="GO" id="GO:0015562">
    <property type="term" value="F:efflux transmembrane transporter activity"/>
    <property type="evidence" value="ECO:0007669"/>
    <property type="project" value="TreeGrafter"/>
</dbReference>
<proteinExistence type="predicted"/>
<evidence type="ECO:0000259" key="1">
    <source>
        <dbReference type="Pfam" id="PF25973"/>
    </source>
</evidence>
<dbReference type="Gene3D" id="2.40.50.100">
    <property type="match status" value="1"/>
</dbReference>
<evidence type="ECO:0000313" key="2">
    <source>
        <dbReference type="EMBL" id="SFV49792.1"/>
    </source>
</evidence>
<dbReference type="AlphaFoldDB" id="A0A1W1B8E0"/>
<reference evidence="2" key="1">
    <citation type="submission" date="2016-10" db="EMBL/GenBank/DDBJ databases">
        <authorList>
            <person name="de Groot N.N."/>
        </authorList>
    </citation>
    <scope>NUCLEOTIDE SEQUENCE</scope>
</reference>
<gene>
    <name evidence="2" type="ORF">MNB_SV-6-463</name>
</gene>
<dbReference type="Gene3D" id="2.40.30.170">
    <property type="match status" value="1"/>
</dbReference>
<dbReference type="PANTHER" id="PTHR30469:SF33">
    <property type="entry name" value="SLR1207 PROTEIN"/>
    <property type="match status" value="1"/>
</dbReference>
<protein>
    <submittedName>
        <fullName evidence="2">Membrane fusion protein of RND family multidrug efflux pump</fullName>
    </submittedName>
</protein>
<dbReference type="EMBL" id="FPHC01000001">
    <property type="protein sequence ID" value="SFV49792.1"/>
    <property type="molecule type" value="Genomic_DNA"/>
</dbReference>
<dbReference type="PANTHER" id="PTHR30469">
    <property type="entry name" value="MULTIDRUG RESISTANCE PROTEIN MDTA"/>
    <property type="match status" value="1"/>
</dbReference>
<dbReference type="SUPFAM" id="SSF111369">
    <property type="entry name" value="HlyD-like secretion proteins"/>
    <property type="match status" value="1"/>
</dbReference>
<feature type="domain" description="CzcB-like barrel-sandwich hybrid" evidence="1">
    <location>
        <begin position="40"/>
        <end position="164"/>
    </location>
</feature>
<name>A0A1W1B8E0_9ZZZZ</name>
<dbReference type="Pfam" id="PF25973">
    <property type="entry name" value="BSH_CzcB"/>
    <property type="match status" value="1"/>
</dbReference>
<accession>A0A1W1B8E0</accession>